<evidence type="ECO:0000256" key="2">
    <source>
        <dbReference type="ARBA" id="ARBA00022884"/>
    </source>
</evidence>
<accession>A0A165QB81</accession>
<feature type="compositionally biased region" description="Acidic residues" evidence="5">
    <location>
        <begin position="359"/>
        <end position="370"/>
    </location>
</feature>
<dbReference type="OrthoDB" id="21643at2759"/>
<evidence type="ECO:0000313" key="8">
    <source>
        <dbReference type="Proteomes" id="UP000076727"/>
    </source>
</evidence>
<dbReference type="Gene3D" id="3.30.70.330">
    <property type="match status" value="1"/>
</dbReference>
<feature type="region of interest" description="Disordered" evidence="5">
    <location>
        <begin position="161"/>
        <end position="206"/>
    </location>
</feature>
<dbReference type="GO" id="GO:0005730">
    <property type="term" value="C:nucleolus"/>
    <property type="evidence" value="ECO:0007669"/>
    <property type="project" value="UniProtKB-SubCell"/>
</dbReference>
<dbReference type="InterPro" id="IPR000504">
    <property type="entry name" value="RRM_dom"/>
</dbReference>
<keyword evidence="3" id="KW-0539">Nucleus</keyword>
<evidence type="ECO:0000256" key="4">
    <source>
        <dbReference type="PROSITE-ProRule" id="PRU00176"/>
    </source>
</evidence>
<sequence>MPDLMEEIITKRLHVSGFTPAITKDDLARRFGTFGTVKAMDGFGLVDAVGQPRKFGYVTLETTKKNLGRCLNLLSGVTWKGAQLRIGEAKPDFRERIAQEHEAMKRAASDTGDDRPKKRRRLARGVKGVHAADMSLVTPENAASRPGWRITALGRIIRPIRMRPDHPLPDPQDSGVTKAKGKIAQTAGGKKKKRVKPPLTRARRRTIDPTNWDSQHLKGMFLENVVVADVPKNVLTVMDREDTPGEIEGASSSESDESDDSDARSAKEYSDKTPRRTSPAPPALVLTVPTRAIYQDTTARDLREETHKSLGLLQALFGDKGADDWGDKESVGSTTEDDHRSPQDVAAVIEDVAVQELNEEVDEEDAEDDAMGTASDHPSPTVASQASAPVQVTKLKDLFAPREEDAGFSLLGHLDLDLELDEEVDLHLPSRTQSQPEPAVLPPSTALPSLPSFDPKAPLFFPLPPAERNRGRLHNVLDPTNWQTWFYRTDSEEDIRKRWEEVKGELTAGWKRRHREAVKSRRRRGGGPGDAEL</sequence>
<name>A0A165QB81_9APHY</name>
<dbReference type="AlphaFoldDB" id="A0A165QB81"/>
<dbReference type="PANTHER" id="PTHR48029">
    <property type="entry name" value="NUCLEOLAR PROTEIN 8"/>
    <property type="match status" value="1"/>
</dbReference>
<dbReference type="STRING" id="1314783.A0A165QB81"/>
<feature type="region of interest" description="Disordered" evidence="5">
    <location>
        <begin position="359"/>
        <end position="388"/>
    </location>
</feature>
<dbReference type="PROSITE" id="PS50102">
    <property type="entry name" value="RRM"/>
    <property type="match status" value="1"/>
</dbReference>
<organism evidence="7 8">
    <name type="scientific">Daedalea quercina L-15889</name>
    <dbReference type="NCBI Taxonomy" id="1314783"/>
    <lineage>
        <taxon>Eukaryota</taxon>
        <taxon>Fungi</taxon>
        <taxon>Dikarya</taxon>
        <taxon>Basidiomycota</taxon>
        <taxon>Agaricomycotina</taxon>
        <taxon>Agaricomycetes</taxon>
        <taxon>Polyporales</taxon>
        <taxon>Fomitopsis</taxon>
    </lineage>
</organism>
<evidence type="ECO:0000259" key="6">
    <source>
        <dbReference type="PROSITE" id="PS50102"/>
    </source>
</evidence>
<dbReference type="CDD" id="cd12226">
    <property type="entry name" value="RRM_NOL8"/>
    <property type="match status" value="1"/>
</dbReference>
<protein>
    <recommendedName>
        <fullName evidence="6">RRM domain-containing protein</fullName>
    </recommendedName>
</protein>
<reference evidence="7 8" key="1">
    <citation type="journal article" date="2016" name="Mol. Biol. Evol.">
        <title>Comparative Genomics of Early-Diverging Mushroom-Forming Fungi Provides Insights into the Origins of Lignocellulose Decay Capabilities.</title>
        <authorList>
            <person name="Nagy L.G."/>
            <person name="Riley R."/>
            <person name="Tritt A."/>
            <person name="Adam C."/>
            <person name="Daum C."/>
            <person name="Floudas D."/>
            <person name="Sun H."/>
            <person name="Yadav J.S."/>
            <person name="Pangilinan J."/>
            <person name="Larsson K.H."/>
            <person name="Matsuura K."/>
            <person name="Barry K."/>
            <person name="Labutti K."/>
            <person name="Kuo R."/>
            <person name="Ohm R.A."/>
            <person name="Bhattacharya S.S."/>
            <person name="Shirouzu T."/>
            <person name="Yoshinaga Y."/>
            <person name="Martin F.M."/>
            <person name="Grigoriev I.V."/>
            <person name="Hibbett D.S."/>
        </authorList>
    </citation>
    <scope>NUCLEOTIDE SEQUENCE [LARGE SCALE GENOMIC DNA]</scope>
    <source>
        <strain evidence="7 8">L-15889</strain>
    </source>
</reference>
<feature type="compositionally biased region" description="Basic and acidic residues" evidence="5">
    <location>
        <begin position="101"/>
        <end position="116"/>
    </location>
</feature>
<dbReference type="EMBL" id="KV429059">
    <property type="protein sequence ID" value="KZT69235.1"/>
    <property type="molecule type" value="Genomic_DNA"/>
</dbReference>
<feature type="compositionally biased region" description="Basic residues" evidence="5">
    <location>
        <begin position="510"/>
        <end position="525"/>
    </location>
</feature>
<dbReference type="InterPro" id="IPR034138">
    <property type="entry name" value="NOP8_RRM"/>
</dbReference>
<dbReference type="InterPro" id="IPR035979">
    <property type="entry name" value="RBD_domain_sf"/>
</dbReference>
<dbReference type="PANTHER" id="PTHR48029:SF1">
    <property type="entry name" value="NUCLEOLAR PROTEIN 8"/>
    <property type="match status" value="1"/>
</dbReference>
<feature type="region of interest" description="Disordered" evidence="5">
    <location>
        <begin position="101"/>
        <end position="122"/>
    </location>
</feature>
<feature type="compositionally biased region" description="Basic and acidic residues" evidence="5">
    <location>
        <begin position="261"/>
        <end position="274"/>
    </location>
</feature>
<dbReference type="InterPro" id="IPR012677">
    <property type="entry name" value="Nucleotide-bd_a/b_plait_sf"/>
</dbReference>
<evidence type="ECO:0000256" key="3">
    <source>
        <dbReference type="ARBA" id="ARBA00023242"/>
    </source>
</evidence>
<dbReference type="SMART" id="SM00360">
    <property type="entry name" value="RRM"/>
    <property type="match status" value="1"/>
</dbReference>
<gene>
    <name evidence="7" type="ORF">DAEQUDRAFT_691083</name>
</gene>
<feature type="compositionally biased region" description="Basic residues" evidence="5">
    <location>
        <begin position="189"/>
        <end position="204"/>
    </location>
</feature>
<evidence type="ECO:0000256" key="5">
    <source>
        <dbReference type="SAM" id="MobiDB-lite"/>
    </source>
</evidence>
<proteinExistence type="predicted"/>
<keyword evidence="8" id="KW-1185">Reference proteome</keyword>
<dbReference type="GO" id="GO:0003723">
    <property type="term" value="F:RNA binding"/>
    <property type="evidence" value="ECO:0007669"/>
    <property type="project" value="UniProtKB-UniRule"/>
</dbReference>
<dbReference type="Proteomes" id="UP000076727">
    <property type="component" value="Unassembled WGS sequence"/>
</dbReference>
<feature type="region of interest" description="Disordered" evidence="5">
    <location>
        <begin position="237"/>
        <end position="284"/>
    </location>
</feature>
<feature type="region of interest" description="Disordered" evidence="5">
    <location>
        <begin position="430"/>
        <end position="449"/>
    </location>
</feature>
<feature type="region of interest" description="Disordered" evidence="5">
    <location>
        <begin position="510"/>
        <end position="533"/>
    </location>
</feature>
<comment type="subcellular location">
    <subcellularLocation>
        <location evidence="1">Nucleus</location>
        <location evidence="1">Nucleolus</location>
    </subcellularLocation>
</comment>
<evidence type="ECO:0000313" key="7">
    <source>
        <dbReference type="EMBL" id="KZT69235.1"/>
    </source>
</evidence>
<feature type="compositionally biased region" description="Polar residues" evidence="5">
    <location>
        <begin position="376"/>
        <end position="388"/>
    </location>
</feature>
<keyword evidence="2 4" id="KW-0694">RNA-binding</keyword>
<dbReference type="SUPFAM" id="SSF54928">
    <property type="entry name" value="RNA-binding domain, RBD"/>
    <property type="match status" value="1"/>
</dbReference>
<evidence type="ECO:0000256" key="1">
    <source>
        <dbReference type="ARBA" id="ARBA00004604"/>
    </source>
</evidence>
<feature type="domain" description="RRM" evidence="6">
    <location>
        <begin position="11"/>
        <end position="91"/>
    </location>
</feature>